<dbReference type="Proteomes" id="UP000028602">
    <property type="component" value="Unassembled WGS sequence"/>
</dbReference>
<reference evidence="3 4" key="1">
    <citation type="submission" date="2014-05" db="EMBL/GenBank/DDBJ databases">
        <title>ATOL: Assembling a taxonomically balanced genome-scale reconstruction of the evolutionary history of the Enterobacteriaceae.</title>
        <authorList>
            <person name="Plunkett G.III."/>
            <person name="Neeno-Eckwall E.C."/>
            <person name="Glasner J.D."/>
            <person name="Perna N.T."/>
        </authorList>
    </citation>
    <scope>NUCLEOTIDE SEQUENCE [LARGE SCALE GENOMIC DNA]</scope>
    <source>
        <strain evidence="3 4">ATCC 33301</strain>
    </source>
</reference>
<dbReference type="EC" id="1.-.-.-" evidence="3"/>
<gene>
    <name evidence="3" type="ORF">GTPT_2289</name>
</gene>
<organism evidence="3 4">
    <name type="scientific">Tatumella ptyseos ATCC 33301</name>
    <dbReference type="NCBI Taxonomy" id="1005995"/>
    <lineage>
        <taxon>Bacteria</taxon>
        <taxon>Pseudomonadati</taxon>
        <taxon>Pseudomonadota</taxon>
        <taxon>Gammaproteobacteria</taxon>
        <taxon>Enterobacterales</taxon>
        <taxon>Erwiniaceae</taxon>
        <taxon>Tatumella</taxon>
    </lineage>
</organism>
<dbReference type="GO" id="GO:0016491">
    <property type="term" value="F:oxidoreductase activity"/>
    <property type="evidence" value="ECO:0007669"/>
    <property type="project" value="UniProtKB-KW"/>
</dbReference>
<name>A0A085JEU2_9GAMM</name>
<feature type="domain" description="FAD dependent oxidoreductase" evidence="2">
    <location>
        <begin position="27"/>
        <end position="383"/>
    </location>
</feature>
<dbReference type="Gene3D" id="3.50.50.60">
    <property type="entry name" value="FAD/NAD(P)-binding domain"/>
    <property type="match status" value="1"/>
</dbReference>
<dbReference type="PANTHER" id="PTHR13847">
    <property type="entry name" value="SARCOSINE DEHYDROGENASE-RELATED"/>
    <property type="match status" value="1"/>
</dbReference>
<dbReference type="RefSeq" id="WP_025901689.1">
    <property type="nucleotide sequence ID" value="NZ_ATMJ01000021.1"/>
</dbReference>
<dbReference type="InterPro" id="IPR006076">
    <property type="entry name" value="FAD-dep_OxRdtase"/>
</dbReference>
<sequence>MKLESFWQANAPVFKGAAQTPLPERADVVIIGGGFSGISAARSLAKQGIDVVVLEKNGIMSEASARNGGHCNSGIAKSFADLVARKGLEKASEMYRAYDSAVNYVSGIVKEEDIACDFRFCGKLKLASKPAHFDGLRAACELMRKTVDPEVELISAADIGREIDSQAFHGGLLQQRGASMHMGKFGVGLAEAAVRHGARIYEHHAVTAMTRLSGQRHRISTAKGDIIADKVLLATGCSSDGPFPWVQRRIVPVGSFIIVTAPLAPDLLHRLLPHDRTYVNSMNIGNYFRTTADHRLVFGGRARFAISNPASDSRSGEILRSAMGKVFPALASAPVDYCWGGMVDMSADRLPHAGEENGVYYTMGYSGHGTQMSVWMGNVMADLISGRADNNPWNDKPWAPVPGYFGKPWFLPLTGLYYKAKDRLF</sequence>
<dbReference type="OrthoDB" id="6925984at2"/>
<dbReference type="PANTHER" id="PTHR13847:SF281">
    <property type="entry name" value="FAD DEPENDENT OXIDOREDUCTASE DOMAIN-CONTAINING PROTEIN"/>
    <property type="match status" value="1"/>
</dbReference>
<dbReference type="Gene3D" id="3.30.9.10">
    <property type="entry name" value="D-Amino Acid Oxidase, subunit A, domain 2"/>
    <property type="match status" value="1"/>
</dbReference>
<dbReference type="GO" id="GO:0005737">
    <property type="term" value="C:cytoplasm"/>
    <property type="evidence" value="ECO:0007669"/>
    <property type="project" value="TreeGrafter"/>
</dbReference>
<evidence type="ECO:0000313" key="4">
    <source>
        <dbReference type="Proteomes" id="UP000028602"/>
    </source>
</evidence>
<dbReference type="AlphaFoldDB" id="A0A085JEU2"/>
<evidence type="ECO:0000313" key="3">
    <source>
        <dbReference type="EMBL" id="KFD18988.1"/>
    </source>
</evidence>
<proteinExistence type="predicted"/>
<protein>
    <submittedName>
        <fullName evidence="3">Opine oxidase subunit B</fullName>
        <ecNumber evidence="3">1.-.-.-</ecNumber>
    </submittedName>
</protein>
<dbReference type="eggNOG" id="COG0665">
    <property type="taxonomic scope" value="Bacteria"/>
</dbReference>
<comment type="caution">
    <text evidence="3">The sequence shown here is derived from an EMBL/GenBank/DDBJ whole genome shotgun (WGS) entry which is preliminary data.</text>
</comment>
<dbReference type="InterPro" id="IPR036188">
    <property type="entry name" value="FAD/NAD-bd_sf"/>
</dbReference>
<evidence type="ECO:0000256" key="1">
    <source>
        <dbReference type="ARBA" id="ARBA00023002"/>
    </source>
</evidence>
<dbReference type="EMBL" id="JMPR01000035">
    <property type="protein sequence ID" value="KFD18988.1"/>
    <property type="molecule type" value="Genomic_DNA"/>
</dbReference>
<evidence type="ECO:0000259" key="2">
    <source>
        <dbReference type="Pfam" id="PF01266"/>
    </source>
</evidence>
<keyword evidence="4" id="KW-1185">Reference proteome</keyword>
<dbReference type="SUPFAM" id="SSF51905">
    <property type="entry name" value="FAD/NAD(P)-binding domain"/>
    <property type="match status" value="1"/>
</dbReference>
<dbReference type="Pfam" id="PF01266">
    <property type="entry name" value="DAO"/>
    <property type="match status" value="1"/>
</dbReference>
<accession>A0A085JEU2</accession>
<keyword evidence="1 3" id="KW-0560">Oxidoreductase</keyword>